<accession>A0ACB0IYN6</accession>
<evidence type="ECO:0000313" key="2">
    <source>
        <dbReference type="Proteomes" id="UP001177021"/>
    </source>
</evidence>
<proteinExistence type="predicted"/>
<sequence length="764" mass="87845">MMGDRIELLVKNMREVNSTLLLLSKQMYEYEQSLRRREEIQKVNTEIGDDSEMEKLQVKYAEKEIDSRSLQNPSEQSDRKFPATTTVTPSVKKKREVTYNKELGPASKRVAPATVDRFEWVTWKSHEDKGFGETLSNEVSEITRRKARLVVFEPPPAKPPDIDLQVVASEIQITQAIVVEIQPPQKPPDVGRLRTKKEMEKRESHRKVGAEGMFDEIVSVVQRRKEKEVVLEAKPVPDPPYSGRLAAAPPKPKPPDPAPSWRRFIVIGEEKDLETPRVKSTISKLGELLENLGVRRLISELGIFLNPMRQMLKSVPFISHSNSWLHLSSSGQHTSFLFNESSNGDSLSPVMCHANTMHCELGQLYKLTDQDRINASLLMKRFKNCDRVDIQKLTPFYANTWIQEKGGLICKIPNIFLLGPTHNFLYYSISSWGSIQDKEMVFESQWWSRMIYCSQSGLIISKKPIDLLYELFQSQSGWNKSFYKTFNEHSIENVYLVLLKGSVKDLDGIAKNNLKGGYEIEGENIVGVGYESGNLVFTPLLTADDQGLVTSTRSVIVVHHMVQPTLDRYNSSMLAYGQNHSGKTNFMEKVSYDLFHNVSCFERVLHLVYDRRKPWKIICDASNHKLDAKARSLEIDVQWLFFGFLSQTQVYQVLNVMSVSKLVPSWLSKLMSLPSTCYWRVIFIYHGLLNFVFDRGKLNGCKISTLRTRLFEGVSIDRDLNHEVGLDFGPNLRCGKEGERNERMLRWQRIHEECKCCIRNWLYI</sequence>
<organism evidence="1 2">
    <name type="scientific">Trifolium pratense</name>
    <name type="common">Red clover</name>
    <dbReference type="NCBI Taxonomy" id="57577"/>
    <lineage>
        <taxon>Eukaryota</taxon>
        <taxon>Viridiplantae</taxon>
        <taxon>Streptophyta</taxon>
        <taxon>Embryophyta</taxon>
        <taxon>Tracheophyta</taxon>
        <taxon>Spermatophyta</taxon>
        <taxon>Magnoliopsida</taxon>
        <taxon>eudicotyledons</taxon>
        <taxon>Gunneridae</taxon>
        <taxon>Pentapetalae</taxon>
        <taxon>rosids</taxon>
        <taxon>fabids</taxon>
        <taxon>Fabales</taxon>
        <taxon>Fabaceae</taxon>
        <taxon>Papilionoideae</taxon>
        <taxon>50 kb inversion clade</taxon>
        <taxon>NPAAA clade</taxon>
        <taxon>Hologalegina</taxon>
        <taxon>IRL clade</taxon>
        <taxon>Trifolieae</taxon>
        <taxon>Trifolium</taxon>
    </lineage>
</organism>
<comment type="caution">
    <text evidence="1">The sequence shown here is derived from an EMBL/GenBank/DDBJ whole genome shotgun (WGS) entry which is preliminary data.</text>
</comment>
<dbReference type="EMBL" id="CASHSV030000013">
    <property type="protein sequence ID" value="CAJ2637731.1"/>
    <property type="molecule type" value="Genomic_DNA"/>
</dbReference>
<reference evidence="1" key="1">
    <citation type="submission" date="2023-10" db="EMBL/GenBank/DDBJ databases">
        <authorList>
            <person name="Rodriguez Cubillos JULIANA M."/>
            <person name="De Vega J."/>
        </authorList>
    </citation>
    <scope>NUCLEOTIDE SEQUENCE</scope>
</reference>
<dbReference type="Proteomes" id="UP001177021">
    <property type="component" value="Unassembled WGS sequence"/>
</dbReference>
<gene>
    <name evidence="1" type="ORF">MILVUS5_LOCUS8051</name>
</gene>
<evidence type="ECO:0000313" key="1">
    <source>
        <dbReference type="EMBL" id="CAJ2637731.1"/>
    </source>
</evidence>
<protein>
    <submittedName>
        <fullName evidence="1">Uncharacterized protein</fullName>
    </submittedName>
</protein>
<name>A0ACB0IYN6_TRIPR</name>
<keyword evidence="2" id="KW-1185">Reference proteome</keyword>